<dbReference type="CDD" id="cd00085">
    <property type="entry name" value="HNHc"/>
    <property type="match status" value="1"/>
</dbReference>
<accession>A0A4Z0MC13</accession>
<keyword evidence="3" id="KW-1185">Reference proteome</keyword>
<name>A0A4Z0MC13_9BACT</name>
<feature type="domain" description="HNH nuclease" evidence="1">
    <location>
        <begin position="48"/>
        <end position="113"/>
    </location>
</feature>
<gene>
    <name evidence="2" type="ORF">EU557_24920</name>
</gene>
<dbReference type="InterPro" id="IPR003615">
    <property type="entry name" value="HNH_nuc"/>
</dbReference>
<dbReference type="SMART" id="SM00507">
    <property type="entry name" value="HNHc"/>
    <property type="match status" value="1"/>
</dbReference>
<dbReference type="RefSeq" id="WP_135533150.1">
    <property type="nucleotide sequence ID" value="NZ_SRKZ01000012.1"/>
</dbReference>
<dbReference type="Proteomes" id="UP000298284">
    <property type="component" value="Unassembled WGS sequence"/>
</dbReference>
<protein>
    <recommendedName>
        <fullName evidence="1">HNH nuclease domain-containing protein</fullName>
    </recommendedName>
</protein>
<sequence length="280" mass="32459">MIYLERPPAPAFLLADNNKWLLEIEQAKTHYANGIVDSFKFNHYSDSLVKDELKKVFPKCAYCESSYGAVFDGDVEHFRPKGQVNEKSPKAPGYYWLANDWDNLFLACQHCNQRRRHLLDGANKPESLGKLDQFPLKSERYRLKAPTGNFAREEEARLLLNPCKDDPKVHLAYEPEEAVVVALTVMGAESVKVFALQRPLLVQERKKRLYEVSLQLKRVKRALERMNRHPTDPTDKDEFEEEFAVLLGYTDTNASYAGMCRFFIRKFLKDNNLLPQKIIE</sequence>
<evidence type="ECO:0000259" key="1">
    <source>
        <dbReference type="SMART" id="SM00507"/>
    </source>
</evidence>
<evidence type="ECO:0000313" key="2">
    <source>
        <dbReference type="EMBL" id="TGD76907.1"/>
    </source>
</evidence>
<organism evidence="2 3">
    <name type="scientific">Hymenobacter wooponensis</name>
    <dbReference type="NCBI Taxonomy" id="1525360"/>
    <lineage>
        <taxon>Bacteria</taxon>
        <taxon>Pseudomonadati</taxon>
        <taxon>Bacteroidota</taxon>
        <taxon>Cytophagia</taxon>
        <taxon>Cytophagales</taxon>
        <taxon>Hymenobacteraceae</taxon>
        <taxon>Hymenobacter</taxon>
    </lineage>
</organism>
<dbReference type="OrthoDB" id="5918473at2"/>
<comment type="caution">
    <text evidence="2">The sequence shown here is derived from an EMBL/GenBank/DDBJ whole genome shotgun (WGS) entry which is preliminary data.</text>
</comment>
<reference evidence="2 3" key="1">
    <citation type="submission" date="2019-04" db="EMBL/GenBank/DDBJ databases">
        <authorList>
            <person name="Feng G."/>
            <person name="Zhang J."/>
            <person name="Zhu H."/>
        </authorList>
    </citation>
    <scope>NUCLEOTIDE SEQUENCE [LARGE SCALE GENOMIC DNA]</scope>
    <source>
        <strain evidence="2 3">JCM 19491</strain>
    </source>
</reference>
<proteinExistence type="predicted"/>
<dbReference type="AlphaFoldDB" id="A0A4Z0MC13"/>
<dbReference type="EMBL" id="SRKZ01000012">
    <property type="protein sequence ID" value="TGD76907.1"/>
    <property type="molecule type" value="Genomic_DNA"/>
</dbReference>
<dbReference type="Gene3D" id="1.10.30.50">
    <property type="match status" value="1"/>
</dbReference>
<evidence type="ECO:0000313" key="3">
    <source>
        <dbReference type="Proteomes" id="UP000298284"/>
    </source>
</evidence>